<keyword evidence="6" id="KW-0479">Metal-binding</keyword>
<dbReference type="PANTHER" id="PTHR10082">
    <property type="entry name" value="INTEGRIN BETA SUBUNIT"/>
    <property type="match status" value="1"/>
</dbReference>
<evidence type="ECO:0000256" key="16">
    <source>
        <dbReference type="ARBA" id="ARBA00023180"/>
    </source>
</evidence>
<dbReference type="InterPro" id="IPR033760">
    <property type="entry name" value="Integrin_beta_N"/>
</dbReference>
<dbReference type="Pfam" id="PF00362">
    <property type="entry name" value="Integrin_beta"/>
    <property type="match status" value="1"/>
</dbReference>
<evidence type="ECO:0000256" key="14">
    <source>
        <dbReference type="ARBA" id="ARBA00023136"/>
    </source>
</evidence>
<gene>
    <name evidence="21" type="primary">Itgb4</name>
    <name evidence="21" type="ORF">GEOCAL_R08113</name>
</gene>
<dbReference type="FunFam" id="3.30.1680.10:FF:000002">
    <property type="entry name" value="Integrin beta"/>
    <property type="match status" value="1"/>
</dbReference>
<name>A0A7K4IW24_GEOCA</name>
<dbReference type="SUPFAM" id="SSF141072">
    <property type="entry name" value="CalX-like"/>
    <property type="match status" value="1"/>
</dbReference>
<dbReference type="Proteomes" id="UP000531151">
    <property type="component" value="Unassembled WGS sequence"/>
</dbReference>
<dbReference type="FunFam" id="2.60.40.1510:FF:000006">
    <property type="entry name" value="Integrin beta"/>
    <property type="match status" value="1"/>
</dbReference>
<dbReference type="GO" id="GO:0009986">
    <property type="term" value="C:cell surface"/>
    <property type="evidence" value="ECO:0007669"/>
    <property type="project" value="TreeGrafter"/>
</dbReference>
<dbReference type="InterPro" id="IPR015812">
    <property type="entry name" value="Integrin_bsu"/>
</dbReference>
<dbReference type="GO" id="GO:0005925">
    <property type="term" value="C:focal adhesion"/>
    <property type="evidence" value="ECO:0007669"/>
    <property type="project" value="TreeGrafter"/>
</dbReference>
<feature type="domain" description="Fibronectin type-III" evidence="20">
    <location>
        <begin position="1130"/>
        <end position="1219"/>
    </location>
</feature>
<feature type="chain" id="PRO_5029547941" description="Integrin beta" evidence="19">
    <location>
        <begin position="29"/>
        <end position="1734"/>
    </location>
</feature>
<evidence type="ECO:0000313" key="22">
    <source>
        <dbReference type="Proteomes" id="UP000531151"/>
    </source>
</evidence>
<feature type="non-terminal residue" evidence="21">
    <location>
        <position position="1"/>
    </location>
</feature>
<keyword evidence="3" id="KW-1003">Cell membrane</keyword>
<dbReference type="Pfam" id="PF03160">
    <property type="entry name" value="Calx-beta"/>
    <property type="match status" value="1"/>
</dbReference>
<keyword evidence="11 17" id="KW-0130">Cell adhesion</keyword>
<evidence type="ECO:0000256" key="18">
    <source>
        <dbReference type="SAM" id="Phobius"/>
    </source>
</evidence>
<keyword evidence="7 19" id="KW-0732">Signal</keyword>
<dbReference type="Pfam" id="PF23105">
    <property type="entry name" value="EGF_integrin"/>
    <property type="match status" value="1"/>
</dbReference>
<dbReference type="CDD" id="cd00063">
    <property type="entry name" value="FN3"/>
    <property type="match status" value="4"/>
</dbReference>
<evidence type="ECO:0000256" key="8">
    <source>
        <dbReference type="ARBA" id="ARBA00022737"/>
    </source>
</evidence>
<proteinExistence type="inferred from homology"/>
<reference evidence="21 22" key="1">
    <citation type="submission" date="2019-09" db="EMBL/GenBank/DDBJ databases">
        <title>Bird 10,000 Genomes (B10K) Project - Family phase.</title>
        <authorList>
            <person name="Zhang G."/>
        </authorList>
    </citation>
    <scope>NUCLEOTIDE SEQUENCE [LARGE SCALE GENOMIC DNA]</scope>
    <source>
        <strain evidence="21">B10K-CU-031-07</strain>
        <tissue evidence="21">Muscle</tissue>
    </source>
</reference>
<keyword evidence="14 18" id="KW-0472">Membrane</keyword>
<evidence type="ECO:0000256" key="3">
    <source>
        <dbReference type="ARBA" id="ARBA00022475"/>
    </source>
</evidence>
<keyword evidence="15" id="KW-1015">Disulfide bond</keyword>
<dbReference type="GO" id="GO:0007229">
    <property type="term" value="P:integrin-mediated signaling pathway"/>
    <property type="evidence" value="ECO:0007669"/>
    <property type="project" value="UniProtKB-KW"/>
</dbReference>
<evidence type="ECO:0000256" key="15">
    <source>
        <dbReference type="ARBA" id="ARBA00023157"/>
    </source>
</evidence>
<keyword evidence="9" id="KW-0106">Calcium</keyword>
<dbReference type="InterPro" id="IPR057073">
    <property type="entry name" value="EGF_integrin_2"/>
</dbReference>
<sequence length="1734" mass="193697">FRRKRMDALPRASAWLLLLSLLCATGLCQRSKSNRCVLSQARSCTECIRVDKDCSFCTDESFEEPRCDLRENLLRYGCGEAGIVYTRGEMQTLQNFSINTSLQRTQVSPQSMFMRLRAGEEMNFNMDIFQPLESPVDLYILMDFSYSMSDDLDNLKSMGQNLAEFLQALTSNYTIGFGKFVDKVSSPQTDMRPEKLREPWNNADSPFSFKNVIRLTNNINYFSQELRKERISGNLDAPEGGFDAILQTAVCKDKIGWRKDSTHLLVFSTESAFHYEADGTNVLAGILARNDEQCHLDSKGTYVYDTKQDYPSVPTLVRLLGQHNIIPIFAVTNHSYSYYEKLHKYFPISEIGVLQEDSSNIVELLRTAFERIRSKMDIRADFVPKAMKTEFTSLMYEKTESGSFLITRGEVGKFNVRVKAQEYVSGQHVCSLPERDRQGVIHVKPSSLSDSLTVTAYVVCDVCPCEQQQEVNSPKCSFHGDFACGQCLCHPGWRGDTCDCSPASSPNNEACIRPGDTEPCSGRGECLCGKCQCYSEEPTQRFDGVFCQYDALQCPRTSGFLCNDRGRCSKGACVCESGWEGPGCECPTSNDTCIDSRGGICNNHGRCECGRCICDKASFYTSSTCEISYSLGFQAMCESIRDCVRCQAWGTGSTKGNCSTCHLQIQMVEELQKEEASEYCSFQDEEDDCTYHYTLEGDPSVLPNTTVRVQKKKECPPGSFLWLIPLLIFLILLLGLLLLLCWKFCACCKACLALLPCCARGRTVGFKEDHYMLRHSLMSSDHLDTPMVRSGSLKGRDMVRWKINNNVHKQGLPSITAANAKELIPYGLSLRLTRLFTQNLVKPDSRECEQLRKEVEENLNDVFKHILGCHKLQQTKFRQDHAIVDTVLTAPRSAKPEIIKVVEKHVSHEAFNDLKVSPGYYTVTSDQDAHGMVEFQEAVELVDVRVPLFIREDDDDEKQLQVEATDVPTGIAEIGRRLVNITIIKEQASSLITFLQPACSHSRFDKLAKIPVLREIIDNGKSQVTYRTRDLTAKNGRDYIFTEGDLVFQPGETRKEVQVPLLELTEIDTLLHNYQLKQFAVDLLHPKYGAKIGRYPQTTVTIADPEVVDGGPSMAGLSQVSQSPKGLLSAPLNPSAHALSSREIRFSWFPPPGKPLGYKVKYWIQGDPESEAHLIDVKAPSAEMSNLYPFCDYEMQVCAYNALGEGAYSDIIHCQTLEDVPSEPGRLAFNVVSSTVTQLSWAEPAETNGEITAYEVSYGLVNEDNVPIGPTKKVLVEDPKKRMVLIENLRENQPYRYMVKARNGAGWGPEREATINLATQPKRPMSIPIIPDVPIIDAEGGEDYDSYLMYSADVLRSPAGSKHPSVSDDSEHLLNGRVDFSFPSSGSGTLTRTTNTSYHQLSSHMQQEHRVMGSSSLTRDYSTMLMGHDSRLPLGIPDTPTRLVFSALGPTSLKVSWQEPHCEKEVQGYSVQYQLLNGGEVHRLTIPSPSQNSVVVEDLLPNHSYIFKVKAQSEEGWGPEREGVITIESQVDPQSPLSPVPGSPFTLSTPSAPGPLVFTALSPDSLQLSWERPRKPNGSILGYMVTCEMLHGGGEPRNIYVEGDNPETTLTVPHLSENVPYKFKVQAKTTQGFGPEREGIITIESQDGGTFSQFGGQQYMREEVHNFPTEYSTKTSISHSSLDPHFADAVLTTTQRVESASSTLTKQVTKEFVSRTVMSSGTLTRQMERQFYEA</sequence>
<dbReference type="PANTHER" id="PTHR10082:SF42">
    <property type="entry name" value="INTEGRIN BETA-4"/>
    <property type="match status" value="1"/>
</dbReference>
<keyword evidence="12 18" id="KW-1133">Transmembrane helix</keyword>
<dbReference type="Gene3D" id="3.40.50.410">
    <property type="entry name" value="von Willebrand factor, type A domain"/>
    <property type="match status" value="1"/>
</dbReference>
<evidence type="ECO:0000256" key="11">
    <source>
        <dbReference type="ARBA" id="ARBA00022889"/>
    </source>
</evidence>
<feature type="domain" description="Fibronectin type-III" evidence="20">
    <location>
        <begin position="1439"/>
        <end position="1532"/>
    </location>
</feature>
<dbReference type="SUPFAM" id="SSF69687">
    <property type="entry name" value="Integrin beta tail domain"/>
    <property type="match status" value="1"/>
</dbReference>
<organism evidence="21 22">
    <name type="scientific">Geococcyx californianus</name>
    <name type="common">Greater roadrunner</name>
    <name type="synonym">Saurothera californiana</name>
    <dbReference type="NCBI Taxonomy" id="8947"/>
    <lineage>
        <taxon>Eukaryota</taxon>
        <taxon>Metazoa</taxon>
        <taxon>Chordata</taxon>
        <taxon>Craniata</taxon>
        <taxon>Vertebrata</taxon>
        <taxon>Euteleostomi</taxon>
        <taxon>Archelosauria</taxon>
        <taxon>Archosauria</taxon>
        <taxon>Dinosauria</taxon>
        <taxon>Saurischia</taxon>
        <taxon>Theropoda</taxon>
        <taxon>Coelurosauria</taxon>
        <taxon>Aves</taxon>
        <taxon>Neognathae</taxon>
        <taxon>Neoaves</taxon>
        <taxon>Otidimorphae</taxon>
        <taxon>Cuculiformes</taxon>
        <taxon>Neomorphidae</taxon>
        <taxon>Geococcyx</taxon>
    </lineage>
</organism>
<dbReference type="GO" id="GO:0016477">
    <property type="term" value="P:cell migration"/>
    <property type="evidence" value="ECO:0007669"/>
    <property type="project" value="TreeGrafter"/>
</dbReference>
<dbReference type="InterPro" id="IPR057243">
    <property type="entry name" value="Integrin_I-EGF_CS"/>
</dbReference>
<keyword evidence="10" id="KW-0460">Magnesium</keyword>
<dbReference type="InterPro" id="IPR036116">
    <property type="entry name" value="FN3_sf"/>
</dbReference>
<dbReference type="InterPro" id="IPR012896">
    <property type="entry name" value="Integrin_bsu_tail"/>
</dbReference>
<dbReference type="Gene3D" id="2.60.40.10">
    <property type="entry name" value="Immunoglobulins"/>
    <property type="match status" value="4"/>
</dbReference>
<dbReference type="PROSITE" id="PS50853">
    <property type="entry name" value="FN3"/>
    <property type="match status" value="4"/>
</dbReference>
<comment type="caution">
    <text evidence="21">The sequence shown here is derived from an EMBL/GenBank/DDBJ whole genome shotgun (WGS) entry which is preliminary data.</text>
</comment>
<dbReference type="Gene3D" id="2.60.40.2030">
    <property type="match status" value="1"/>
</dbReference>
<dbReference type="Gene3D" id="2.10.25.10">
    <property type="entry name" value="Laminin"/>
    <property type="match status" value="3"/>
</dbReference>
<dbReference type="InterPro" id="IPR038081">
    <property type="entry name" value="CalX-like_sf"/>
</dbReference>
<dbReference type="Gene3D" id="3.30.1680.10">
    <property type="entry name" value="ligand-binding face of the semaphorins, domain 2"/>
    <property type="match status" value="1"/>
</dbReference>
<dbReference type="FunFam" id="2.10.25.10:FF:000036">
    <property type="entry name" value="Integrin beta"/>
    <property type="match status" value="1"/>
</dbReference>
<dbReference type="FunFam" id="3.40.50.410:FF:000036">
    <property type="entry name" value="Integrin beta"/>
    <property type="match status" value="1"/>
</dbReference>
<dbReference type="GO" id="GO:0007160">
    <property type="term" value="P:cell-matrix adhesion"/>
    <property type="evidence" value="ECO:0007669"/>
    <property type="project" value="TreeGrafter"/>
</dbReference>
<evidence type="ECO:0000256" key="19">
    <source>
        <dbReference type="SAM" id="SignalP"/>
    </source>
</evidence>
<dbReference type="PRINTS" id="PR01186">
    <property type="entry name" value="INTEGRINB"/>
</dbReference>
<evidence type="ECO:0000256" key="17">
    <source>
        <dbReference type="RuleBase" id="RU000633"/>
    </source>
</evidence>
<dbReference type="GO" id="GO:0098609">
    <property type="term" value="P:cell-cell adhesion"/>
    <property type="evidence" value="ECO:0007669"/>
    <property type="project" value="TreeGrafter"/>
</dbReference>
<dbReference type="PROSITE" id="PS00243">
    <property type="entry name" value="I_EGF_1"/>
    <property type="match status" value="2"/>
</dbReference>
<dbReference type="InterPro" id="IPR036349">
    <property type="entry name" value="Integrin_bsu_tail_dom_sf"/>
</dbReference>
<dbReference type="InterPro" id="IPR003644">
    <property type="entry name" value="Calx_beta"/>
</dbReference>
<feature type="domain" description="Fibronectin type-III" evidence="20">
    <location>
        <begin position="1552"/>
        <end position="1648"/>
    </location>
</feature>
<dbReference type="GO" id="GO:0008305">
    <property type="term" value="C:integrin complex"/>
    <property type="evidence" value="ECO:0007669"/>
    <property type="project" value="TreeGrafter"/>
</dbReference>
<feature type="domain" description="Fibronectin type-III" evidence="20">
    <location>
        <begin position="1223"/>
        <end position="1322"/>
    </location>
</feature>
<keyword evidence="8" id="KW-0677">Repeat</keyword>
<dbReference type="SUPFAM" id="SSF57196">
    <property type="entry name" value="EGF/Laminin"/>
    <property type="match status" value="2"/>
</dbReference>
<comment type="similarity">
    <text evidence="2 17">Belongs to the integrin beta chain family.</text>
</comment>
<dbReference type="SUPFAM" id="SSF49265">
    <property type="entry name" value="Fibronectin type III"/>
    <property type="match status" value="2"/>
</dbReference>
<keyword evidence="4" id="KW-0245">EGF-like domain</keyword>
<dbReference type="SMART" id="SM01242">
    <property type="entry name" value="Integrin_B_tail"/>
    <property type="match status" value="1"/>
</dbReference>
<evidence type="ECO:0000256" key="2">
    <source>
        <dbReference type="ARBA" id="ARBA00007449"/>
    </source>
</evidence>
<evidence type="ECO:0000256" key="12">
    <source>
        <dbReference type="ARBA" id="ARBA00022989"/>
    </source>
</evidence>
<dbReference type="InterPro" id="IPR002369">
    <property type="entry name" value="Integrin_bsu_VWA"/>
</dbReference>
<dbReference type="Pfam" id="PF00041">
    <property type="entry name" value="fn3"/>
    <property type="match status" value="4"/>
</dbReference>
<evidence type="ECO:0000313" key="21">
    <source>
        <dbReference type="EMBL" id="NWH56887.1"/>
    </source>
</evidence>
<dbReference type="GO" id="GO:0033627">
    <property type="term" value="P:cell adhesion mediated by integrin"/>
    <property type="evidence" value="ECO:0007669"/>
    <property type="project" value="TreeGrafter"/>
</dbReference>
<protein>
    <recommendedName>
        <fullName evidence="17">Integrin beta</fullName>
    </recommendedName>
</protein>
<dbReference type="SMART" id="SM00237">
    <property type="entry name" value="Calx_beta"/>
    <property type="match status" value="1"/>
</dbReference>
<evidence type="ECO:0000256" key="5">
    <source>
        <dbReference type="ARBA" id="ARBA00022692"/>
    </source>
</evidence>
<dbReference type="Pfam" id="PF17205">
    <property type="entry name" value="PSI_integrin"/>
    <property type="match status" value="1"/>
</dbReference>
<comment type="subcellular location">
    <subcellularLocation>
        <location evidence="1 17">Cell membrane</location>
        <topology evidence="1 17">Single-pass type I membrane protein</topology>
    </subcellularLocation>
</comment>
<dbReference type="EMBL" id="VWPV01003338">
    <property type="protein sequence ID" value="NWH56887.1"/>
    <property type="molecule type" value="Genomic_DNA"/>
</dbReference>
<dbReference type="GO" id="GO:0046872">
    <property type="term" value="F:metal ion binding"/>
    <property type="evidence" value="ECO:0007669"/>
    <property type="project" value="UniProtKB-KW"/>
</dbReference>
<feature type="non-terminal residue" evidence="21">
    <location>
        <position position="1734"/>
    </location>
</feature>
<evidence type="ECO:0000256" key="10">
    <source>
        <dbReference type="ARBA" id="ARBA00022842"/>
    </source>
</evidence>
<dbReference type="SMART" id="SM00060">
    <property type="entry name" value="FN3"/>
    <property type="match status" value="4"/>
</dbReference>
<dbReference type="InterPro" id="IPR040622">
    <property type="entry name" value="EGF_integrin_1"/>
</dbReference>
<dbReference type="Gene3D" id="2.60.40.1510">
    <property type="entry name" value="ntegrin, alpha v. Chain A, domain 3"/>
    <property type="match status" value="1"/>
</dbReference>
<evidence type="ECO:0000256" key="9">
    <source>
        <dbReference type="ARBA" id="ARBA00022837"/>
    </source>
</evidence>
<dbReference type="FunFam" id="2.60.40.10:FF:000146">
    <property type="entry name" value="Integrin beta"/>
    <property type="match status" value="2"/>
</dbReference>
<dbReference type="InterPro" id="IPR003961">
    <property type="entry name" value="FN3_dom"/>
</dbReference>
<dbReference type="Gene3D" id="4.10.1240.30">
    <property type="match status" value="1"/>
</dbReference>
<keyword evidence="16" id="KW-0325">Glycoprotein</keyword>
<dbReference type="SUPFAM" id="SSF53300">
    <property type="entry name" value="vWA-like"/>
    <property type="match status" value="1"/>
</dbReference>
<evidence type="ECO:0000256" key="4">
    <source>
        <dbReference type="ARBA" id="ARBA00022536"/>
    </source>
</evidence>
<dbReference type="InterPro" id="IPR036465">
    <property type="entry name" value="vWFA_dom_sf"/>
</dbReference>
<feature type="signal peptide" evidence="19">
    <location>
        <begin position="1"/>
        <end position="28"/>
    </location>
</feature>
<dbReference type="GO" id="GO:0005178">
    <property type="term" value="F:integrin binding"/>
    <property type="evidence" value="ECO:0007669"/>
    <property type="project" value="TreeGrafter"/>
</dbReference>
<keyword evidence="22" id="KW-1185">Reference proteome</keyword>
<evidence type="ECO:0000256" key="7">
    <source>
        <dbReference type="ARBA" id="ARBA00022729"/>
    </source>
</evidence>
<evidence type="ECO:0000256" key="6">
    <source>
        <dbReference type="ARBA" id="ARBA00022723"/>
    </source>
</evidence>
<dbReference type="SUPFAM" id="SSF103575">
    <property type="entry name" value="Plexin repeat"/>
    <property type="match status" value="1"/>
</dbReference>
<feature type="transmembrane region" description="Helical" evidence="18">
    <location>
        <begin position="720"/>
        <end position="742"/>
    </location>
</feature>
<keyword evidence="13 17" id="KW-0401">Integrin</keyword>
<evidence type="ECO:0000256" key="1">
    <source>
        <dbReference type="ARBA" id="ARBA00004251"/>
    </source>
</evidence>
<evidence type="ECO:0000256" key="13">
    <source>
        <dbReference type="ARBA" id="ARBA00023037"/>
    </source>
</evidence>
<accession>A0A7K4IW24</accession>
<dbReference type="Pfam" id="PF18372">
    <property type="entry name" value="I-EGF_1"/>
    <property type="match status" value="1"/>
</dbReference>
<evidence type="ECO:0000259" key="20">
    <source>
        <dbReference type="PROSITE" id="PS50853"/>
    </source>
</evidence>
<dbReference type="SMART" id="SM00187">
    <property type="entry name" value="INB"/>
    <property type="match status" value="1"/>
</dbReference>
<dbReference type="InterPro" id="IPR013783">
    <property type="entry name" value="Ig-like_fold"/>
</dbReference>
<dbReference type="FunFam" id="2.60.40.10:FF:000424">
    <property type="entry name" value="Integrin beta"/>
    <property type="match status" value="1"/>
</dbReference>
<keyword evidence="5 17" id="KW-0812">Transmembrane</keyword>
<dbReference type="OrthoDB" id="410592at2759"/>
<dbReference type="Pfam" id="PF23106">
    <property type="entry name" value="EGF_Teneurin"/>
    <property type="match status" value="1"/>
</dbReference>